<proteinExistence type="predicted"/>
<reference evidence="1 2" key="1">
    <citation type="submission" date="2016-10" db="EMBL/GenBank/DDBJ databases">
        <authorList>
            <person name="de Groot N.N."/>
        </authorList>
    </citation>
    <scope>NUCLEOTIDE SEQUENCE [LARGE SCALE GENOMIC DNA]</scope>
    <source>
        <strain evidence="1 2">DSM 27375</strain>
    </source>
</reference>
<protein>
    <submittedName>
        <fullName evidence="1">Uncharacterized protein</fullName>
    </submittedName>
</protein>
<organism evidence="1 2">
    <name type="scientific">Celeribacter baekdonensis</name>
    <dbReference type="NCBI Taxonomy" id="875171"/>
    <lineage>
        <taxon>Bacteria</taxon>
        <taxon>Pseudomonadati</taxon>
        <taxon>Pseudomonadota</taxon>
        <taxon>Alphaproteobacteria</taxon>
        <taxon>Rhodobacterales</taxon>
        <taxon>Roseobacteraceae</taxon>
        <taxon>Celeribacter</taxon>
    </lineage>
</organism>
<sequence length="380" mass="42693">MYFSVVFPFADFRSLHRDRAGRLERPAWGKADPMAKFARGFGGIHTRTKPGAGFAGENYYADCDNAIKYPYQYFLKPVPGLQRSILAYPIYRRFYFDGHMAGRFELGFRLNEDSIHDIACFEGMVEYSASELAAQVLQNDLRIELLDNRQLTQSFSGAAQALRDGWLLSSTRTKDLSTFDIENIGSRYVGVGAPFIFIRSGRETNLKPEKQKRELFRNDDLELFLTRSGSQAQSFDVAVIPSVASLSAETPRERLARLFYIQIRVLSYAHSFYLRQVASGKISGPKSLEPAIQALLERLSSLEPAEGDRADELACHEMSEILRRTDLSPAQLATEIEELVKPGIMRRWFGGFWGYADRKVDIAIEAAAGTATTHLLSGGL</sequence>
<dbReference type="EMBL" id="FNBL01000013">
    <property type="protein sequence ID" value="SDG16954.1"/>
    <property type="molecule type" value="Genomic_DNA"/>
</dbReference>
<name>A0A1G7S203_9RHOB</name>
<accession>A0A1G7S203</accession>
<dbReference type="Proteomes" id="UP000182284">
    <property type="component" value="Unassembled WGS sequence"/>
</dbReference>
<gene>
    <name evidence="1" type="ORF">SAMN04488117_11348</name>
</gene>
<evidence type="ECO:0000313" key="1">
    <source>
        <dbReference type="EMBL" id="SDG16954.1"/>
    </source>
</evidence>
<dbReference type="AlphaFoldDB" id="A0A1G7S203"/>
<evidence type="ECO:0000313" key="2">
    <source>
        <dbReference type="Proteomes" id="UP000182284"/>
    </source>
</evidence>